<evidence type="ECO:0000256" key="3">
    <source>
        <dbReference type="RuleBase" id="RU364104"/>
    </source>
</evidence>
<keyword evidence="2" id="KW-1015">Disulfide bond</keyword>
<sequence length="79" mass="9366">MHPQLQSEKRIVCKDLIQALDACHYSGWRRLTGQCNHAKDQVNKCLHEETLKRAARNRDIAKESRRKVDNDWKDLHQDD</sequence>
<evidence type="ECO:0000256" key="1">
    <source>
        <dbReference type="ARBA" id="ARBA00007347"/>
    </source>
</evidence>
<dbReference type="Pfam" id="PF08583">
    <property type="entry name" value="Cmc1"/>
    <property type="match status" value="1"/>
</dbReference>
<comment type="similarity">
    <text evidence="1 3">Belongs to the CMC family.</text>
</comment>
<keyword evidence="3" id="KW-0143">Chaperone</keyword>
<reference evidence="5 6" key="1">
    <citation type="submission" date="2014-04" db="EMBL/GenBank/DDBJ databases">
        <authorList>
            <consortium name="DOE Joint Genome Institute"/>
            <person name="Kuo A."/>
            <person name="Tarkka M."/>
            <person name="Buscot F."/>
            <person name="Kohler A."/>
            <person name="Nagy L.G."/>
            <person name="Floudas D."/>
            <person name="Copeland A."/>
            <person name="Barry K.W."/>
            <person name="Cichocki N."/>
            <person name="Veneault-Fourrey C."/>
            <person name="LaButti K."/>
            <person name="Lindquist E.A."/>
            <person name="Lipzen A."/>
            <person name="Lundell T."/>
            <person name="Morin E."/>
            <person name="Murat C."/>
            <person name="Sun H."/>
            <person name="Tunlid A."/>
            <person name="Henrissat B."/>
            <person name="Grigoriev I.V."/>
            <person name="Hibbett D.S."/>
            <person name="Martin F."/>
            <person name="Nordberg H.P."/>
            <person name="Cantor M.N."/>
            <person name="Hua S.X."/>
        </authorList>
    </citation>
    <scope>NUCLEOTIDE SEQUENCE [LARGE SCALE GENOMIC DNA]</scope>
    <source>
        <strain evidence="5 6">F 1598</strain>
    </source>
</reference>
<dbReference type="OrthoDB" id="532630at2759"/>
<dbReference type="STRING" id="765440.A0A0C3FM81"/>
<dbReference type="FunCoup" id="A0A0C3FM81">
    <property type="interactions" value="156"/>
</dbReference>
<dbReference type="HOGENOM" id="CLU_169286_3_2_1"/>
<reference evidence="6" key="2">
    <citation type="submission" date="2015-01" db="EMBL/GenBank/DDBJ databases">
        <title>Evolutionary Origins and Diversification of the Mycorrhizal Mutualists.</title>
        <authorList>
            <consortium name="DOE Joint Genome Institute"/>
            <consortium name="Mycorrhizal Genomics Consortium"/>
            <person name="Kohler A."/>
            <person name="Kuo A."/>
            <person name="Nagy L.G."/>
            <person name="Floudas D."/>
            <person name="Copeland A."/>
            <person name="Barry K.W."/>
            <person name="Cichocki N."/>
            <person name="Veneault-Fourrey C."/>
            <person name="LaButti K."/>
            <person name="Lindquist E.A."/>
            <person name="Lipzen A."/>
            <person name="Lundell T."/>
            <person name="Morin E."/>
            <person name="Murat C."/>
            <person name="Riley R."/>
            <person name="Ohm R."/>
            <person name="Sun H."/>
            <person name="Tunlid A."/>
            <person name="Henrissat B."/>
            <person name="Grigoriev I.V."/>
            <person name="Hibbett D.S."/>
            <person name="Martin F."/>
        </authorList>
    </citation>
    <scope>NUCLEOTIDE SEQUENCE [LARGE SCALE GENOMIC DNA]</scope>
    <source>
        <strain evidence="6">F 1598</strain>
    </source>
</reference>
<keyword evidence="3" id="KW-0999">Mitochondrion inner membrane</keyword>
<dbReference type="EMBL" id="KN833002">
    <property type="protein sequence ID" value="KIM80879.1"/>
    <property type="molecule type" value="Genomic_DNA"/>
</dbReference>
<dbReference type="Proteomes" id="UP000054166">
    <property type="component" value="Unassembled WGS sequence"/>
</dbReference>
<proteinExistence type="inferred from homology"/>
<keyword evidence="3" id="KW-0472">Membrane</keyword>
<dbReference type="InterPro" id="IPR013892">
    <property type="entry name" value="Cyt_c_biogenesis_Cmc1-like"/>
</dbReference>
<evidence type="ECO:0000256" key="4">
    <source>
        <dbReference type="SAM" id="MobiDB-lite"/>
    </source>
</evidence>
<comment type="subcellular location">
    <subcellularLocation>
        <location evidence="3">Mitochondrion inner membrane</location>
    </subcellularLocation>
</comment>
<keyword evidence="3" id="KW-0496">Mitochondrion</keyword>
<gene>
    <name evidence="5" type="ORF">PILCRDRAFT_822177</name>
</gene>
<organism evidence="5 6">
    <name type="scientific">Piloderma croceum (strain F 1598)</name>
    <dbReference type="NCBI Taxonomy" id="765440"/>
    <lineage>
        <taxon>Eukaryota</taxon>
        <taxon>Fungi</taxon>
        <taxon>Dikarya</taxon>
        <taxon>Basidiomycota</taxon>
        <taxon>Agaricomycotina</taxon>
        <taxon>Agaricomycetes</taxon>
        <taxon>Agaricomycetidae</taxon>
        <taxon>Atheliales</taxon>
        <taxon>Atheliaceae</taxon>
        <taxon>Piloderma</taxon>
    </lineage>
</organism>
<evidence type="ECO:0000313" key="5">
    <source>
        <dbReference type="EMBL" id="KIM80879.1"/>
    </source>
</evidence>
<protein>
    <recommendedName>
        <fullName evidence="3">COX assembly mitochondrial protein</fullName>
    </recommendedName>
</protein>
<name>A0A0C3FM81_PILCF</name>
<comment type="function">
    <text evidence="3">Required for mitochondrial cytochrome c oxidase (COX) assembly and respiration.</text>
</comment>
<evidence type="ECO:0000313" key="6">
    <source>
        <dbReference type="Proteomes" id="UP000054166"/>
    </source>
</evidence>
<dbReference type="InParanoid" id="A0A0C3FM81"/>
<dbReference type="AlphaFoldDB" id="A0A0C3FM81"/>
<dbReference type="GO" id="GO:0005743">
    <property type="term" value="C:mitochondrial inner membrane"/>
    <property type="evidence" value="ECO:0007669"/>
    <property type="project" value="UniProtKB-SubCell"/>
</dbReference>
<evidence type="ECO:0000256" key="2">
    <source>
        <dbReference type="ARBA" id="ARBA00023157"/>
    </source>
</evidence>
<feature type="region of interest" description="Disordered" evidence="4">
    <location>
        <begin position="58"/>
        <end position="79"/>
    </location>
</feature>
<accession>A0A0C3FM81</accession>
<keyword evidence="6" id="KW-1185">Reference proteome</keyword>